<evidence type="ECO:0000259" key="4">
    <source>
        <dbReference type="PROSITE" id="PS51266"/>
    </source>
</evidence>
<dbReference type="EMBL" id="CAKKNT010000004">
    <property type="protein sequence ID" value="CAH0418075.1"/>
    <property type="molecule type" value="Genomic_DNA"/>
</dbReference>
<dbReference type="PIRSF" id="PIRSF017292">
    <property type="entry name" value="UCP017292_Znf_CHY"/>
    <property type="match status" value="1"/>
</dbReference>
<dbReference type="Pfam" id="PF05495">
    <property type="entry name" value="zf-CHY"/>
    <property type="match status" value="1"/>
</dbReference>
<protein>
    <recommendedName>
        <fullName evidence="4">CHY-type domain-containing protein</fullName>
    </recommendedName>
</protein>
<sequence>MEIFGIQLDAAGRCVHYHGTTDIAALKCADCQQFFACYNCHDALREHAFVASPKNDLAVMCGECQTLMNFASYTNGRCPVCQQVFNPKCAVHYDTYFVD</sequence>
<evidence type="ECO:0000256" key="3">
    <source>
        <dbReference type="ARBA" id="ARBA00022833"/>
    </source>
</evidence>
<accession>A0ABM8ZB16</accession>
<dbReference type="RefSeq" id="WP_230098183.1">
    <property type="nucleotide sequence ID" value="NZ_CAKKNT010000004.1"/>
</dbReference>
<keyword evidence="2" id="KW-0863">Zinc-finger</keyword>
<evidence type="ECO:0000313" key="5">
    <source>
        <dbReference type="EMBL" id="CAH0418075.1"/>
    </source>
</evidence>
<evidence type="ECO:0000313" key="6">
    <source>
        <dbReference type="Proteomes" id="UP000789719"/>
    </source>
</evidence>
<organism evidence="5 6">
    <name type="scientific">Periweissella ghanensis</name>
    <dbReference type="NCBI Taxonomy" id="467997"/>
    <lineage>
        <taxon>Bacteria</taxon>
        <taxon>Bacillati</taxon>
        <taxon>Bacillota</taxon>
        <taxon>Bacilli</taxon>
        <taxon>Lactobacillales</taxon>
        <taxon>Lactobacillaceae</taxon>
        <taxon>Periweissella</taxon>
    </lineage>
</organism>
<dbReference type="InterPro" id="IPR008913">
    <property type="entry name" value="Znf_CHY"/>
</dbReference>
<feature type="domain" description="CHY-type" evidence="4">
    <location>
        <begin position="7"/>
        <end position="83"/>
    </location>
</feature>
<keyword evidence="6" id="KW-1185">Reference proteome</keyword>
<evidence type="ECO:0000256" key="2">
    <source>
        <dbReference type="ARBA" id="ARBA00022771"/>
    </source>
</evidence>
<dbReference type="InterPro" id="IPR016694">
    <property type="entry name" value="UCP017292"/>
</dbReference>
<dbReference type="SUPFAM" id="SSF161219">
    <property type="entry name" value="CHY zinc finger-like"/>
    <property type="match status" value="1"/>
</dbReference>
<keyword evidence="3" id="KW-0862">Zinc</keyword>
<dbReference type="PROSITE" id="PS51266">
    <property type="entry name" value="ZF_CHY"/>
    <property type="match status" value="1"/>
</dbReference>
<comment type="caution">
    <text evidence="5">The sequence shown here is derived from an EMBL/GenBank/DDBJ whole genome shotgun (WGS) entry which is preliminary data.</text>
</comment>
<proteinExistence type="predicted"/>
<evidence type="ECO:0000256" key="1">
    <source>
        <dbReference type="ARBA" id="ARBA00022723"/>
    </source>
</evidence>
<keyword evidence="1" id="KW-0479">Metal-binding</keyword>
<gene>
    <name evidence="5" type="ORF">WGH24286_00491</name>
</gene>
<dbReference type="Proteomes" id="UP000789719">
    <property type="component" value="Unassembled WGS sequence"/>
</dbReference>
<dbReference type="InterPro" id="IPR037274">
    <property type="entry name" value="Znf_CHY_sf"/>
</dbReference>
<name>A0ABM8ZB16_9LACO</name>
<reference evidence="5 6" key="1">
    <citation type="submission" date="2021-11" db="EMBL/GenBank/DDBJ databases">
        <authorList>
            <person name="Depoorter E."/>
        </authorList>
    </citation>
    <scope>NUCLEOTIDE SEQUENCE [LARGE SCALE GENOMIC DNA]</scope>
    <source>
        <strain evidence="5 6">LMG 24286</strain>
    </source>
</reference>